<dbReference type="EMBL" id="JAYGOJ010000131">
    <property type="protein sequence ID" value="MEA9437748.1"/>
    <property type="molecule type" value="Genomic_DNA"/>
</dbReference>
<dbReference type="Proteomes" id="UP001304847">
    <property type="component" value="Unassembled WGS sequence"/>
</dbReference>
<comment type="caution">
    <text evidence="1">The sequence shown here is derived from an EMBL/GenBank/DDBJ whole genome shotgun (WGS) entry which is preliminary data.</text>
</comment>
<reference evidence="1 2" key="1">
    <citation type="submission" date="2023-12" db="EMBL/GenBank/DDBJ databases">
        <title>Characterization of antibiotic resistance in Aeromonas spp. in hospital effluent.</title>
        <authorList>
            <person name="Negoseki B.R.S."/>
            <person name="Krul D."/>
            <person name="Siqueira A.C."/>
            <person name="Almeida M."/>
            <person name="Mesa D."/>
            <person name="Conte D."/>
            <person name="Dalla-Costa L.M."/>
        </authorList>
    </citation>
    <scope>NUCLEOTIDE SEQUENCE [LARGE SCALE GENOMIC DNA]</scope>
    <source>
        <strain evidence="1 2">36v</strain>
    </source>
</reference>
<dbReference type="RefSeq" id="WP_264787176.1">
    <property type="nucleotide sequence ID" value="NZ_AP026896.1"/>
</dbReference>
<sequence length="341" mass="38770">MLTPERFTQLVAALPYKKVLPDAVYLHKETLATTSPQLYRFVCAVAQALKLPECEWDLVKLAKQDFRLSLLSYPTFFEEAYPNLQGSDHELSSFHATSALFQLAFEGVLTTSEIALVHDQFEGSIGDAFFKWSDTTGIEVPPAIQEKCIGDTFKTTLELKHFCDIPALVDAIRFLYTRKSMRSERGEQPKNLGTTGLSTALQNTRWTRETLLELLEITREEAVYQPHKSSQGIVRTNLFRKLFSESFYPSLDREDLTGPYGRAENLLAHLLNGDAVLLGEDDIKQIINSRIQLDYKDAEVDLAKSLANHPELNERIIAERLRLQLEQINDTPTLARHRRAI</sequence>
<proteinExistence type="predicted"/>
<gene>
    <name evidence="1" type="ORF">VCX44_18550</name>
</gene>
<protein>
    <submittedName>
        <fullName evidence="1">Uncharacterized protein</fullName>
    </submittedName>
</protein>
<organism evidence="1 2">
    <name type="scientific">Aeromonas caviae</name>
    <name type="common">Aeromonas punctata</name>
    <dbReference type="NCBI Taxonomy" id="648"/>
    <lineage>
        <taxon>Bacteria</taxon>
        <taxon>Pseudomonadati</taxon>
        <taxon>Pseudomonadota</taxon>
        <taxon>Gammaproteobacteria</taxon>
        <taxon>Aeromonadales</taxon>
        <taxon>Aeromonadaceae</taxon>
        <taxon>Aeromonas</taxon>
    </lineage>
</organism>
<accession>A0ABU5WA04</accession>
<keyword evidence="2" id="KW-1185">Reference proteome</keyword>
<evidence type="ECO:0000313" key="2">
    <source>
        <dbReference type="Proteomes" id="UP001304847"/>
    </source>
</evidence>
<name>A0ABU5WA04_AERCA</name>
<evidence type="ECO:0000313" key="1">
    <source>
        <dbReference type="EMBL" id="MEA9437748.1"/>
    </source>
</evidence>